<comment type="caution">
    <text evidence="1">The sequence shown here is derived from an EMBL/GenBank/DDBJ whole genome shotgun (WGS) entry which is preliminary data.</text>
</comment>
<accession>A0ABQ9G586</accession>
<reference evidence="1 2" key="1">
    <citation type="submission" date="2023-02" db="EMBL/GenBank/DDBJ databases">
        <title>LHISI_Scaffold_Assembly.</title>
        <authorList>
            <person name="Stuart O.P."/>
            <person name="Cleave R."/>
            <person name="Magrath M.J.L."/>
            <person name="Mikheyev A.S."/>
        </authorList>
    </citation>
    <scope>NUCLEOTIDE SEQUENCE [LARGE SCALE GENOMIC DNA]</scope>
    <source>
        <strain evidence="1">Daus_M_001</strain>
        <tissue evidence="1">Leg muscle</tissue>
    </source>
</reference>
<evidence type="ECO:0000313" key="1">
    <source>
        <dbReference type="EMBL" id="KAJ8866533.1"/>
    </source>
</evidence>
<organism evidence="1 2">
    <name type="scientific">Dryococelus australis</name>
    <dbReference type="NCBI Taxonomy" id="614101"/>
    <lineage>
        <taxon>Eukaryota</taxon>
        <taxon>Metazoa</taxon>
        <taxon>Ecdysozoa</taxon>
        <taxon>Arthropoda</taxon>
        <taxon>Hexapoda</taxon>
        <taxon>Insecta</taxon>
        <taxon>Pterygota</taxon>
        <taxon>Neoptera</taxon>
        <taxon>Polyneoptera</taxon>
        <taxon>Phasmatodea</taxon>
        <taxon>Verophasmatodea</taxon>
        <taxon>Anareolatae</taxon>
        <taxon>Phasmatidae</taxon>
        <taxon>Eurycanthinae</taxon>
        <taxon>Dryococelus</taxon>
    </lineage>
</organism>
<proteinExistence type="predicted"/>
<name>A0ABQ9G586_9NEOP</name>
<evidence type="ECO:0000313" key="2">
    <source>
        <dbReference type="Proteomes" id="UP001159363"/>
    </source>
</evidence>
<gene>
    <name evidence="1" type="ORF">PR048_032376</name>
</gene>
<keyword evidence="2" id="KW-1185">Reference proteome</keyword>
<protein>
    <submittedName>
        <fullName evidence="1">Uncharacterized protein</fullName>
    </submittedName>
</protein>
<dbReference type="EMBL" id="JARBHB010000016">
    <property type="protein sequence ID" value="KAJ8866533.1"/>
    <property type="molecule type" value="Genomic_DNA"/>
</dbReference>
<dbReference type="Proteomes" id="UP001159363">
    <property type="component" value="Chromosome 15"/>
</dbReference>
<sequence length="91" mass="10505">MSLFGMLVGPVEEISVLARFQWLPQTPQCSLSSEYLIAPSTLRSIVRDCCDQIWKRFQPIYMPDKKTEQDWINIADEFYKSTNFPNEIGAA</sequence>